<dbReference type="OrthoDB" id="9156452at2"/>
<evidence type="ECO:0000313" key="2">
    <source>
        <dbReference type="Proteomes" id="UP000389128"/>
    </source>
</evidence>
<dbReference type="EMBL" id="SDKK01000024">
    <property type="protein sequence ID" value="TYC53966.1"/>
    <property type="molecule type" value="Genomic_DNA"/>
</dbReference>
<keyword evidence="2" id="KW-1185">Reference proteome</keyword>
<dbReference type="Proteomes" id="UP000389128">
    <property type="component" value="Unassembled WGS sequence"/>
</dbReference>
<organism evidence="1 2">
    <name type="scientific">Zoogloea oleivorans</name>
    <dbReference type="NCBI Taxonomy" id="1552750"/>
    <lineage>
        <taxon>Bacteria</taxon>
        <taxon>Pseudomonadati</taxon>
        <taxon>Pseudomonadota</taxon>
        <taxon>Betaproteobacteria</taxon>
        <taxon>Rhodocyclales</taxon>
        <taxon>Zoogloeaceae</taxon>
        <taxon>Zoogloea</taxon>
    </lineage>
</organism>
<evidence type="ECO:0000313" key="1">
    <source>
        <dbReference type="EMBL" id="TYC53966.1"/>
    </source>
</evidence>
<proteinExistence type="predicted"/>
<name>A0A6C2CK14_9RHOO</name>
<protein>
    <submittedName>
        <fullName evidence="1">Uncharacterized protein</fullName>
    </submittedName>
</protein>
<gene>
    <name evidence="1" type="ORF">ETQ85_20475</name>
</gene>
<sequence length="85" mass="9450">MPLSEKEIADLKKLIKDQVDNYPDLKSMVAAGSLTYKAGWYEAKSKEAYDAIIQYATSIRVSKDGKAQVKVAQESKKLKALAEKL</sequence>
<comment type="caution">
    <text evidence="1">The sequence shown here is derived from an EMBL/GenBank/DDBJ whole genome shotgun (WGS) entry which is preliminary data.</text>
</comment>
<reference evidence="1 2" key="1">
    <citation type="submission" date="2019-01" db="EMBL/GenBank/DDBJ databases">
        <title>Zoogloea oleivorans genome sequencing and assembly.</title>
        <authorList>
            <person name="Tancsics A."/>
            <person name="Farkas M."/>
            <person name="Kriszt B."/>
            <person name="Maroti G."/>
            <person name="Horvath B."/>
        </authorList>
    </citation>
    <scope>NUCLEOTIDE SEQUENCE [LARGE SCALE GENOMIC DNA]</scope>
    <source>
        <strain evidence="1 2">Buc</strain>
    </source>
</reference>
<accession>A0A6C2CK14</accession>
<dbReference type="AlphaFoldDB" id="A0A6C2CK14"/>